<comment type="subcellular location">
    <subcellularLocation>
        <location evidence="1">Cell membrane</location>
        <topology evidence="1">Multi-pass membrane protein</topology>
    </subcellularLocation>
</comment>
<gene>
    <name evidence="7" type="ORF">AXK61_16635</name>
</gene>
<feature type="domain" description="Phosphatidylglycerol lysyltransferase C-terminal" evidence="6">
    <location>
        <begin position="14"/>
        <end position="299"/>
    </location>
</feature>
<dbReference type="PANTHER" id="PTHR34697">
    <property type="entry name" value="PHOSPHATIDYLGLYCEROL LYSYLTRANSFERASE"/>
    <property type="match status" value="1"/>
</dbReference>
<dbReference type="Pfam" id="PF09924">
    <property type="entry name" value="LPG_synthase_C"/>
    <property type="match status" value="1"/>
</dbReference>
<organism evidence="7 8">
    <name type="scientific">Tsukamurella pseudospumae</name>
    <dbReference type="NCBI Taxonomy" id="239498"/>
    <lineage>
        <taxon>Bacteria</taxon>
        <taxon>Bacillati</taxon>
        <taxon>Actinomycetota</taxon>
        <taxon>Actinomycetes</taxon>
        <taxon>Mycobacteriales</taxon>
        <taxon>Tsukamurellaceae</taxon>
        <taxon>Tsukamurella</taxon>
    </lineage>
</organism>
<evidence type="ECO:0000256" key="3">
    <source>
        <dbReference type="ARBA" id="ARBA00022692"/>
    </source>
</evidence>
<evidence type="ECO:0000259" key="6">
    <source>
        <dbReference type="Pfam" id="PF09924"/>
    </source>
</evidence>
<evidence type="ECO:0000256" key="5">
    <source>
        <dbReference type="ARBA" id="ARBA00023136"/>
    </source>
</evidence>
<evidence type="ECO:0000313" key="7">
    <source>
        <dbReference type="EMBL" id="KXO99470.1"/>
    </source>
</evidence>
<name>A0A137ZMR0_9ACTN</name>
<dbReference type="PANTHER" id="PTHR34697:SF2">
    <property type="entry name" value="PHOSPHATIDYLGLYCEROL LYSYLTRANSFERASE"/>
    <property type="match status" value="1"/>
</dbReference>
<dbReference type="SUPFAM" id="SSF55729">
    <property type="entry name" value="Acyl-CoA N-acyltransferases (Nat)"/>
    <property type="match status" value="1"/>
</dbReference>
<keyword evidence="8" id="KW-1185">Reference proteome</keyword>
<keyword evidence="2" id="KW-1003">Cell membrane</keyword>
<evidence type="ECO:0000256" key="1">
    <source>
        <dbReference type="ARBA" id="ARBA00004651"/>
    </source>
</evidence>
<sequence length="333" mass="36847">MSFDDRSVESLVGRAVGDPLAPFALRPEKHHVFAPRGDAFVAYAIRLGVVVAGGDPVGLTAEARAAAIDEFVRRAGHRPIAVLGAGEAYRPRWEANGLRAVPIGRDVVIDACSFDLVGRRFRNLRQAVSRTRNAGVTVEIVREGDVTDLDRQAVRRMEALAGHDPSRGFSMILGRMLDGARPDGVFALARRPDGTVCAAHRYLPAGPDDLSLDLPLRARNSPNGVDERLTLETVAWARDHGYKRVSLAFAPFPDLFADDSATLRNHPRLKAAARRAVHAFDPLLHVERLYRYLRKYRSFDQERAVMLRPHQVARVAAALILLEFGRYGRDARL</sequence>
<dbReference type="EMBL" id="LSRE01000009">
    <property type="protein sequence ID" value="KXO99470.1"/>
    <property type="molecule type" value="Genomic_DNA"/>
</dbReference>
<evidence type="ECO:0000313" key="8">
    <source>
        <dbReference type="Proteomes" id="UP000070409"/>
    </source>
</evidence>
<keyword evidence="4" id="KW-1133">Transmembrane helix</keyword>
<dbReference type="InterPro" id="IPR024320">
    <property type="entry name" value="LPG_synthase_C"/>
</dbReference>
<evidence type="ECO:0000256" key="4">
    <source>
        <dbReference type="ARBA" id="ARBA00022989"/>
    </source>
</evidence>
<comment type="caution">
    <text evidence="7">The sequence shown here is derived from an EMBL/GenBank/DDBJ whole genome shotgun (WGS) entry which is preliminary data.</text>
</comment>
<dbReference type="RefSeq" id="WP_068744345.1">
    <property type="nucleotide sequence ID" value="NZ_LSRE01000009.1"/>
</dbReference>
<reference evidence="7 8" key="1">
    <citation type="submission" date="2016-02" db="EMBL/GenBank/DDBJ databases">
        <authorList>
            <person name="Teng J.L."/>
            <person name="Tang Y."/>
            <person name="Huang Y."/>
            <person name="Guo F."/>
            <person name="Wei W."/>
            <person name="Chen J.H."/>
            <person name="Wong S.Y."/>
            <person name="Lau S.K."/>
            <person name="Woo P.C."/>
        </authorList>
    </citation>
    <scope>NUCLEOTIDE SEQUENCE [LARGE SCALE GENOMIC DNA]</scope>
    <source>
        <strain evidence="7 8">JCM 13375</strain>
    </source>
</reference>
<protein>
    <recommendedName>
        <fullName evidence="6">Phosphatidylglycerol lysyltransferase C-terminal domain-containing protein</fullName>
    </recommendedName>
</protein>
<keyword evidence="5" id="KW-0472">Membrane</keyword>
<proteinExistence type="predicted"/>
<evidence type="ECO:0000256" key="2">
    <source>
        <dbReference type="ARBA" id="ARBA00022475"/>
    </source>
</evidence>
<dbReference type="InterPro" id="IPR016181">
    <property type="entry name" value="Acyl_CoA_acyltransferase"/>
</dbReference>
<dbReference type="Proteomes" id="UP000070409">
    <property type="component" value="Unassembled WGS sequence"/>
</dbReference>
<dbReference type="InterPro" id="IPR051211">
    <property type="entry name" value="PG_lysyltransferase"/>
</dbReference>
<keyword evidence="3" id="KW-0812">Transmembrane</keyword>
<accession>A0A137ZMR0</accession>